<organism evidence="2 3">
    <name type="scientific">Glutamicibacter arilaitensis</name>
    <dbReference type="NCBI Taxonomy" id="256701"/>
    <lineage>
        <taxon>Bacteria</taxon>
        <taxon>Bacillati</taxon>
        <taxon>Actinomycetota</taxon>
        <taxon>Actinomycetes</taxon>
        <taxon>Micrococcales</taxon>
        <taxon>Micrococcaceae</taxon>
        <taxon>Glutamicibacter</taxon>
    </lineage>
</organism>
<dbReference type="AlphaFoldDB" id="A0A2N7S434"/>
<dbReference type="Proteomes" id="UP000235739">
    <property type="component" value="Unassembled WGS sequence"/>
</dbReference>
<dbReference type="EMBL" id="PNQX01000001">
    <property type="protein sequence ID" value="PMQ20916.1"/>
    <property type="molecule type" value="Genomic_DNA"/>
</dbReference>
<evidence type="ECO:0000259" key="1">
    <source>
        <dbReference type="Pfam" id="PF12146"/>
    </source>
</evidence>
<sequence>MGSMQDMKEPIFPGTNSWPDFLLSSEPNEWVQDPLGKDFQHQTLDFGTDAEGPAVATLVRYRPTAWRNRLGRKAQGVVLSIHGWSDYFYNPELATFWHHHGYHFYALDLRHHGRSLRTEHELPGYVDDLATYDEELDASMEILHAAHPGLPIVAQGHSTGGLVLSLWLARAKPDIKALVLNSPWLEFQGTAFLRIPMHGLMEAITRTNPRRKLSGPEFDHYWMSLSDQAHGQWDVHRLWRPRIASPNTAGWLKTIFDGHAQVAKGLKLQLPIFVMTSDRTHIGTTYSPDMQHCDSVLDVQQTRLRSLKLGSFVTLCEVPGAMHDVFTSAEPARAAAYRDLHLWLRMVGSTR</sequence>
<gene>
    <name evidence="2" type="ORF">CIK84_04850</name>
</gene>
<feature type="domain" description="Serine aminopeptidase S33" evidence="1">
    <location>
        <begin position="73"/>
        <end position="282"/>
    </location>
</feature>
<accession>A0A2N7S434</accession>
<reference evidence="2 3" key="1">
    <citation type="journal article" date="2017" name="Elife">
        <title>Extensive horizontal gene transfer in cheese-associated bacteria.</title>
        <authorList>
            <person name="Bonham K.S."/>
            <person name="Wolfe B.E."/>
            <person name="Dutton R.J."/>
        </authorList>
    </citation>
    <scope>NUCLEOTIDE SEQUENCE [LARGE SCALE GENOMIC DNA]</scope>
    <source>
        <strain evidence="2 3">JB182</strain>
    </source>
</reference>
<dbReference type="PANTHER" id="PTHR11614">
    <property type="entry name" value="PHOSPHOLIPASE-RELATED"/>
    <property type="match status" value="1"/>
</dbReference>
<proteinExistence type="predicted"/>
<protein>
    <submittedName>
        <fullName evidence="2">Alpha/beta hydrolase</fullName>
    </submittedName>
</protein>
<name>A0A2N7S434_9MICC</name>
<dbReference type="GO" id="GO:0016787">
    <property type="term" value="F:hydrolase activity"/>
    <property type="evidence" value="ECO:0007669"/>
    <property type="project" value="UniProtKB-KW"/>
</dbReference>
<dbReference type="InterPro" id="IPR029058">
    <property type="entry name" value="AB_hydrolase_fold"/>
</dbReference>
<dbReference type="InterPro" id="IPR051044">
    <property type="entry name" value="MAG_DAG_Lipase"/>
</dbReference>
<evidence type="ECO:0000313" key="3">
    <source>
        <dbReference type="Proteomes" id="UP000235739"/>
    </source>
</evidence>
<comment type="caution">
    <text evidence="2">The sequence shown here is derived from an EMBL/GenBank/DDBJ whole genome shotgun (WGS) entry which is preliminary data.</text>
</comment>
<evidence type="ECO:0000313" key="2">
    <source>
        <dbReference type="EMBL" id="PMQ20916.1"/>
    </source>
</evidence>
<dbReference type="SUPFAM" id="SSF53474">
    <property type="entry name" value="alpha/beta-Hydrolases"/>
    <property type="match status" value="1"/>
</dbReference>
<dbReference type="InterPro" id="IPR022742">
    <property type="entry name" value="Hydrolase_4"/>
</dbReference>
<dbReference type="Gene3D" id="3.40.50.1820">
    <property type="entry name" value="alpha/beta hydrolase"/>
    <property type="match status" value="1"/>
</dbReference>
<dbReference type="Pfam" id="PF12146">
    <property type="entry name" value="Hydrolase_4"/>
    <property type="match status" value="1"/>
</dbReference>
<keyword evidence="2" id="KW-0378">Hydrolase</keyword>